<evidence type="ECO:0008006" key="4">
    <source>
        <dbReference type="Google" id="ProtNLM"/>
    </source>
</evidence>
<accession>A0A4Z0W632</accession>
<sequence>MRTVRHCRRAVARCGRHCLWLLLLGLSACSTYGDRQAEAIRAVERGDYEVAEARFTETLQERDRDYLLYLLEVGMVRHLAGDYQGSNALLQQADELRDTLPWRSGAERFGEFMTSPAQGPYRGAGYEYAYVNYFKALNFLAMAQETGDPRWLDAARVESRRLEIILNEFAADEGDYLEQATQEDDTASAFLRILRQLRGQYLDPEDLIYRDDAWGRFLTGVTYENLGEWDSARVAYQQAARAYELGYAEQYDLGPEPARLAWASVVRMMRTGGGWEDEWPQLVEEHELDTAEIRPLTADESLLLVLEHAGRVPPIGEMNMILHRQPEAESLMLRPLVSREGEEGAQQLAWFTLHYADHGLGDLLLRYQAGGVLQVLDNPLHSKQVYLGPLWEVAQEVGLLDGIGPVGVRVSVPWYPPAGPEPAASRLHLGDDRQPVRLTVMADPEQIKRQERLRVAQDEMMAALLRETVRNTTSSAVSGAVSNHSDEGLGLLINLLGRAATTATARAETRHWATMPRRARMALVRVQAEPQTLRLEQSGRTQWTREIDPVPRQVNLYLVRTFEQR</sequence>
<evidence type="ECO:0000313" key="2">
    <source>
        <dbReference type="EMBL" id="TGG93254.1"/>
    </source>
</evidence>
<protein>
    <recommendedName>
        <fullName evidence="4">Tetratricopeptide repeat protein</fullName>
    </recommendedName>
</protein>
<evidence type="ECO:0000313" key="3">
    <source>
        <dbReference type="Proteomes" id="UP000297475"/>
    </source>
</evidence>
<proteinExistence type="predicted"/>
<dbReference type="AlphaFoldDB" id="A0A4Z0W632"/>
<dbReference type="SUPFAM" id="SSF48452">
    <property type="entry name" value="TPR-like"/>
    <property type="match status" value="1"/>
</dbReference>
<dbReference type="Gene3D" id="1.25.40.10">
    <property type="entry name" value="Tetratricopeptide repeat domain"/>
    <property type="match status" value="1"/>
</dbReference>
<dbReference type="InterPro" id="IPR011990">
    <property type="entry name" value="TPR-like_helical_dom_sf"/>
</dbReference>
<dbReference type="RefSeq" id="WP_135482964.1">
    <property type="nucleotide sequence ID" value="NZ_SRMF01000003.1"/>
</dbReference>
<evidence type="ECO:0000256" key="1">
    <source>
        <dbReference type="SAM" id="SignalP"/>
    </source>
</evidence>
<comment type="caution">
    <text evidence="2">The sequence shown here is derived from an EMBL/GenBank/DDBJ whole genome shotgun (WGS) entry which is preliminary data.</text>
</comment>
<dbReference type="OrthoDB" id="9769023at2"/>
<gene>
    <name evidence="2" type="ORF">E4656_09350</name>
</gene>
<dbReference type="Proteomes" id="UP000297475">
    <property type="component" value="Unassembled WGS sequence"/>
</dbReference>
<keyword evidence="3" id="KW-1185">Reference proteome</keyword>
<name>A0A4Z0W632_9GAMM</name>
<reference evidence="2 3" key="1">
    <citation type="submission" date="2019-04" db="EMBL/GenBank/DDBJ databases">
        <title>Natronospirillum operosus gen. nov., sp. nov., a haloalkaliphilic satellite isolated from decaying biomass of laboratory culture of cyanobacterium Geitlerinema sp. and proposal of Natronospirillaceae fam. nov. and Saccharospirillaceae fam. nov.</title>
        <authorList>
            <person name="Kevbrin V."/>
            <person name="Boltyanskaya Y."/>
            <person name="Koziaeva V."/>
            <person name="Grouzdev D.S."/>
            <person name="Park M."/>
            <person name="Cho J."/>
        </authorList>
    </citation>
    <scope>NUCLEOTIDE SEQUENCE [LARGE SCALE GENOMIC DNA]</scope>
    <source>
        <strain evidence="2 3">G-116</strain>
    </source>
</reference>
<feature type="signal peptide" evidence="1">
    <location>
        <begin position="1"/>
        <end position="33"/>
    </location>
</feature>
<dbReference type="EMBL" id="SRMF01000003">
    <property type="protein sequence ID" value="TGG93254.1"/>
    <property type="molecule type" value="Genomic_DNA"/>
</dbReference>
<dbReference type="PROSITE" id="PS51257">
    <property type="entry name" value="PROKAR_LIPOPROTEIN"/>
    <property type="match status" value="1"/>
</dbReference>
<keyword evidence="1" id="KW-0732">Signal</keyword>
<organism evidence="2 3">
    <name type="scientific">Natronospirillum operosum</name>
    <dbReference type="NCBI Taxonomy" id="2759953"/>
    <lineage>
        <taxon>Bacteria</taxon>
        <taxon>Pseudomonadati</taxon>
        <taxon>Pseudomonadota</taxon>
        <taxon>Gammaproteobacteria</taxon>
        <taxon>Oceanospirillales</taxon>
        <taxon>Natronospirillaceae</taxon>
        <taxon>Natronospirillum</taxon>
    </lineage>
</organism>
<feature type="chain" id="PRO_5021463049" description="Tetratricopeptide repeat protein" evidence="1">
    <location>
        <begin position="34"/>
        <end position="565"/>
    </location>
</feature>